<protein>
    <submittedName>
        <fullName evidence="3">SAC3_GANP domain-containing protein</fullName>
    </submittedName>
</protein>
<dbReference type="PANTHER" id="PTHR12436">
    <property type="entry name" value="80 KDA MCM3-ASSOCIATED PROTEIN"/>
    <property type="match status" value="1"/>
</dbReference>
<feature type="compositionally biased region" description="Polar residues" evidence="1">
    <location>
        <begin position="72"/>
        <end position="91"/>
    </location>
</feature>
<dbReference type="PANTHER" id="PTHR12436:SF3">
    <property type="entry name" value="GERMINAL-CENTER ASSOCIATED NUCLEAR PROTEIN"/>
    <property type="match status" value="1"/>
</dbReference>
<evidence type="ECO:0000259" key="2">
    <source>
        <dbReference type="Pfam" id="PF03399"/>
    </source>
</evidence>
<dbReference type="STRING" id="60517.A0A0R3WDP4"/>
<dbReference type="InterPro" id="IPR045107">
    <property type="entry name" value="SAC3/GANP/THP3"/>
</dbReference>
<feature type="region of interest" description="Disordered" evidence="1">
    <location>
        <begin position="282"/>
        <end position="301"/>
    </location>
</feature>
<sequence length="1342" mass="148137">LYCVCIGRMHERAGLFDNLSGLSAPKTLFPPKLSTPSHGLFGFHFNAPKAQTGIGVPSNETTFGIEQRDSSNADPSASKHSSERNYTGLWTSGSGETKQAGLFSAPTTHAPVKDASAPQNLSLGPATSHGPPHILPESLDLLRKRGDLGIFHLPTKFFQAACSNNRKQTSLTEQVEQRIPLSTTPMSVSLNCASSGLNRETGAQKAKSEAERLAPGVMASHEGCSCWKVESTSSLPSQNPPFISTFSANNAVKDTTGLGTGTALTVQERLAVLEANDKAEHERRQSACSHPGLTDRSSDNQSVIVGTCPDMCPETERYLRELRQRVSVFECRSSESSSAPWQMDHTRAVKDYSRSAADQAEPLPWELRPPEVLQRTMNYLLSAIADRPETDTTGNLWKPWWITSSLPNCRRYEFLWTRTRAIRKDITQQRLCSLAIVSIVEKITRFHIFCAARLVDQSMDAFDPRINSENLTQCLQTLKELYGDLRGAGADLCPCEPEFRAYMILMKLNDCSVLDEVQKFPDVLRKSKEVQFAIAVHSAVAEHNHVRFFRLVRAADCLTACLLHRYFSQVRSHALLALSAAFCGHPRHAVMFPLSTFVSQLGFESQKDAQAFCEHWNLHVSGEDLIFKRHSPPREPELAWREKRALNLIEGKRLGRSLAELFNGGPIDPSYAKPGPVHSSFDSEGHILPVQEIQESPYCPSPTNLTAFPLSMDKLESSSLSTDRTNAGDSFSIHLEQPTFKLGSIFVDSFEPVFSNEAKSESSIAIFNEVLNGEIRRVVLGELRETKAAESVADELIDETIKSCSTQIAEEEAAFRLGFVSSVAEGVVEGIIRPFVDNSLREVVSDIISENVVSVICDDILVETLSEFSSRVLKKARSEHMDMRRLLKRTFCSWKAICLVEQQRCVSTCDFLRSIPAAPAPHLWLGDFSAGGFRGSRRTWLQAFPEKENYSLKRARFCASSSAIDAKIAYRPLGPIHDLPSEACIGVIVSSAAHFFSQWLRSKLRNNSNFIILPSVDHLTGKEAGLIVVGDGPPHLEIPQLRLLPPELGKSAEHSDTVKSIAFPPLVDENATMAYCWNSILQTGLQWLAEKVVVSGYGGGGAEAMAKTEEAPTLPPLFPKSSTQAELVWSRVQAAFLTPLLVLIGHWSEQGLTHPDPHHILTAYNQTLDPLPRPVRTNLVISPLPEPLPPNISWLEAVDRWHSFLLTPQFAEDLATSCELSPECCEQWRRVSALLIPWGPLCVRLVLAKLDAVLSDDGQFASMSTAIEVVPTAAHALGRLSPQFSVASIVRGSKSRLPKVQPTDGHRQPQQPLTSSNSVLQQLQELDAKISKLSNDVRLILK</sequence>
<dbReference type="InterPro" id="IPR005062">
    <property type="entry name" value="SAC3/GANP/THP3_conserved"/>
</dbReference>
<feature type="domain" description="SAC3/GANP/THP3 conserved" evidence="2">
    <location>
        <begin position="311"/>
        <end position="621"/>
    </location>
</feature>
<reference evidence="3" key="1">
    <citation type="submission" date="2017-02" db="UniProtKB">
        <authorList>
            <consortium name="WormBaseParasite"/>
        </authorList>
    </citation>
    <scope>IDENTIFICATION</scope>
</reference>
<accession>A0A0R3WDP4</accession>
<feature type="region of interest" description="Disordered" evidence="1">
    <location>
        <begin position="1296"/>
        <end position="1316"/>
    </location>
</feature>
<evidence type="ECO:0000256" key="1">
    <source>
        <dbReference type="SAM" id="MobiDB-lite"/>
    </source>
</evidence>
<dbReference type="Pfam" id="PF03399">
    <property type="entry name" value="SAC3_GANP"/>
    <property type="match status" value="1"/>
</dbReference>
<dbReference type="GO" id="GO:0006406">
    <property type="term" value="P:mRNA export from nucleus"/>
    <property type="evidence" value="ECO:0007669"/>
    <property type="project" value="TreeGrafter"/>
</dbReference>
<dbReference type="GO" id="GO:0005737">
    <property type="term" value="C:cytoplasm"/>
    <property type="evidence" value="ECO:0007669"/>
    <property type="project" value="TreeGrafter"/>
</dbReference>
<dbReference type="WBParaSite" id="TASK_0000889501-mRNA-1">
    <property type="protein sequence ID" value="TASK_0000889501-mRNA-1"/>
    <property type="gene ID" value="TASK_0000889501"/>
</dbReference>
<evidence type="ECO:0000313" key="3">
    <source>
        <dbReference type="WBParaSite" id="TASK_0000889501-mRNA-1"/>
    </source>
</evidence>
<name>A0A0R3WDP4_TAEAS</name>
<feature type="region of interest" description="Disordered" evidence="1">
    <location>
        <begin position="59"/>
        <end position="91"/>
    </location>
</feature>
<feature type="region of interest" description="Disordered" evidence="1">
    <location>
        <begin position="108"/>
        <end position="135"/>
    </location>
</feature>
<dbReference type="Gene3D" id="1.25.40.990">
    <property type="match status" value="1"/>
</dbReference>
<proteinExistence type="predicted"/>
<dbReference type="GO" id="GO:0070390">
    <property type="term" value="C:transcription export complex 2"/>
    <property type="evidence" value="ECO:0007669"/>
    <property type="project" value="TreeGrafter"/>
</dbReference>
<organism evidence="3">
    <name type="scientific">Taenia asiatica</name>
    <name type="common">Asian tapeworm</name>
    <dbReference type="NCBI Taxonomy" id="60517"/>
    <lineage>
        <taxon>Eukaryota</taxon>
        <taxon>Metazoa</taxon>
        <taxon>Spiralia</taxon>
        <taxon>Lophotrochozoa</taxon>
        <taxon>Platyhelminthes</taxon>
        <taxon>Cestoda</taxon>
        <taxon>Eucestoda</taxon>
        <taxon>Cyclophyllidea</taxon>
        <taxon>Taeniidae</taxon>
        <taxon>Taenia</taxon>
    </lineage>
</organism>